<reference evidence="12 13" key="1">
    <citation type="journal article" date="2015" name="Mol. Plant Microbe Interact.">
        <title>Genome, transcriptome, and functional analyses of Penicillium expansum provide new insights into secondary metabolism and pathogenicity.</title>
        <authorList>
            <person name="Ballester A.R."/>
            <person name="Marcet-Houben M."/>
            <person name="Levin E."/>
            <person name="Sela N."/>
            <person name="Selma-Lazaro C."/>
            <person name="Carmona L."/>
            <person name="Wisniewski M."/>
            <person name="Droby S."/>
            <person name="Gonzalez-Candelas L."/>
            <person name="Gabaldon T."/>
        </authorList>
    </citation>
    <scope>NUCLEOTIDE SEQUENCE [LARGE SCALE GENOMIC DNA]</scope>
    <source>
        <strain evidence="12 13">PHI-1</strain>
    </source>
</reference>
<name>A0A0A2LH33_PENIT</name>
<comment type="catalytic activity">
    <reaction evidence="9">
        <text>S-hexadecanoyl-L-cysteinyl-[protein] + H2O = L-cysteinyl-[protein] + hexadecanoate + H(+)</text>
        <dbReference type="Rhea" id="RHEA:19233"/>
        <dbReference type="Rhea" id="RHEA-COMP:10131"/>
        <dbReference type="Rhea" id="RHEA-COMP:11032"/>
        <dbReference type="ChEBI" id="CHEBI:7896"/>
        <dbReference type="ChEBI" id="CHEBI:15377"/>
        <dbReference type="ChEBI" id="CHEBI:15378"/>
        <dbReference type="ChEBI" id="CHEBI:29950"/>
        <dbReference type="ChEBI" id="CHEBI:74151"/>
        <dbReference type="EC" id="3.1.2.22"/>
    </reaction>
</comment>
<dbReference type="GO" id="GO:0005737">
    <property type="term" value="C:cytoplasm"/>
    <property type="evidence" value="ECO:0007669"/>
    <property type="project" value="TreeGrafter"/>
</dbReference>
<sequence>MPINQWFDNYSIDDLGERTDLQVEGLCETAEFLRDLISEEVLILGASSHRKIILWGLSQGCAAGIFTLLGGWLDASKIKTIGAFVGMSGWLPFEQQLQEILRCGEIPTSARDEQEAQTDLNSDSDSDSDHEEAAMQQFNSDEEPDADADALSDFGLDGITPQR</sequence>
<dbReference type="InterPro" id="IPR003140">
    <property type="entry name" value="PLipase/COase/thioEstase"/>
</dbReference>
<evidence type="ECO:0000256" key="5">
    <source>
        <dbReference type="ARBA" id="ARBA00022801"/>
    </source>
</evidence>
<dbReference type="InterPro" id="IPR029058">
    <property type="entry name" value="AB_hydrolase_fold"/>
</dbReference>
<dbReference type="PANTHER" id="PTHR10655">
    <property type="entry name" value="LYSOPHOSPHOLIPASE-RELATED"/>
    <property type="match status" value="1"/>
</dbReference>
<keyword evidence="6" id="KW-0443">Lipid metabolism</keyword>
<evidence type="ECO:0000259" key="11">
    <source>
        <dbReference type="Pfam" id="PF02230"/>
    </source>
</evidence>
<dbReference type="Gene3D" id="3.40.50.1820">
    <property type="entry name" value="alpha/beta hydrolase"/>
    <property type="match status" value="1"/>
</dbReference>
<evidence type="ECO:0000256" key="10">
    <source>
        <dbReference type="SAM" id="MobiDB-lite"/>
    </source>
</evidence>
<evidence type="ECO:0000313" key="12">
    <source>
        <dbReference type="EMBL" id="KGO78521.1"/>
    </source>
</evidence>
<keyword evidence="4" id="KW-0719">Serine esterase</keyword>
<dbReference type="EC" id="3.1.2.22" evidence="2"/>
<keyword evidence="13" id="KW-1185">Reference proteome</keyword>
<gene>
    <name evidence="12" type="ORF">PITC_067300</name>
</gene>
<evidence type="ECO:0000256" key="8">
    <source>
        <dbReference type="ARBA" id="ARBA00031195"/>
    </source>
</evidence>
<dbReference type="GO" id="GO:0052689">
    <property type="term" value="F:carboxylic ester hydrolase activity"/>
    <property type="evidence" value="ECO:0007669"/>
    <property type="project" value="UniProtKB-KW"/>
</dbReference>
<evidence type="ECO:0000256" key="6">
    <source>
        <dbReference type="ARBA" id="ARBA00022832"/>
    </source>
</evidence>
<feature type="domain" description="Phospholipase/carboxylesterase/thioesterase" evidence="11">
    <location>
        <begin position="4"/>
        <end position="104"/>
    </location>
</feature>
<dbReference type="Proteomes" id="UP000030104">
    <property type="component" value="Unassembled WGS sequence"/>
</dbReference>
<organism evidence="12 13">
    <name type="scientific">Penicillium italicum</name>
    <name type="common">Blue mold</name>
    <dbReference type="NCBI Taxonomy" id="40296"/>
    <lineage>
        <taxon>Eukaryota</taxon>
        <taxon>Fungi</taxon>
        <taxon>Dikarya</taxon>
        <taxon>Ascomycota</taxon>
        <taxon>Pezizomycotina</taxon>
        <taxon>Eurotiomycetes</taxon>
        <taxon>Eurotiomycetidae</taxon>
        <taxon>Eurotiales</taxon>
        <taxon>Aspergillaceae</taxon>
        <taxon>Penicillium</taxon>
    </lineage>
</organism>
<dbReference type="PhylomeDB" id="A0A0A2LH33"/>
<evidence type="ECO:0000256" key="2">
    <source>
        <dbReference type="ARBA" id="ARBA00012423"/>
    </source>
</evidence>
<dbReference type="GO" id="GO:0008474">
    <property type="term" value="F:palmitoyl-(protein) hydrolase activity"/>
    <property type="evidence" value="ECO:0007669"/>
    <property type="project" value="UniProtKB-EC"/>
</dbReference>
<comment type="caution">
    <text evidence="12">The sequence shown here is derived from an EMBL/GenBank/DDBJ whole genome shotgun (WGS) entry which is preliminary data.</text>
</comment>
<evidence type="ECO:0000313" key="13">
    <source>
        <dbReference type="Proteomes" id="UP000030104"/>
    </source>
</evidence>
<dbReference type="STRING" id="40296.A0A0A2LH33"/>
<dbReference type="OrthoDB" id="2418081at2759"/>
<keyword evidence="6" id="KW-0276">Fatty acid metabolism</keyword>
<feature type="compositionally biased region" description="Acidic residues" evidence="10">
    <location>
        <begin position="140"/>
        <end position="150"/>
    </location>
</feature>
<evidence type="ECO:0000256" key="1">
    <source>
        <dbReference type="ARBA" id="ARBA00006499"/>
    </source>
</evidence>
<keyword evidence="5" id="KW-0378">Hydrolase</keyword>
<evidence type="ECO:0000256" key="4">
    <source>
        <dbReference type="ARBA" id="ARBA00022487"/>
    </source>
</evidence>
<proteinExistence type="inferred from homology"/>
<accession>A0A0A2LH33</accession>
<dbReference type="GO" id="GO:0006631">
    <property type="term" value="P:fatty acid metabolic process"/>
    <property type="evidence" value="ECO:0007669"/>
    <property type="project" value="UniProtKB-KW"/>
</dbReference>
<feature type="region of interest" description="Disordered" evidence="10">
    <location>
        <begin position="107"/>
        <end position="163"/>
    </location>
</feature>
<dbReference type="AlphaFoldDB" id="A0A0A2LH33"/>
<comment type="similarity">
    <text evidence="1">Belongs to the AB hydrolase superfamily. AB hydrolase 2 family.</text>
</comment>
<dbReference type="Pfam" id="PF02230">
    <property type="entry name" value="Abhydrolase_2"/>
    <property type="match status" value="1"/>
</dbReference>
<dbReference type="GO" id="GO:0072330">
    <property type="term" value="P:monocarboxylic acid biosynthetic process"/>
    <property type="evidence" value="ECO:0007669"/>
    <property type="project" value="UniProtKB-ARBA"/>
</dbReference>
<dbReference type="GO" id="GO:0017000">
    <property type="term" value="P:antibiotic biosynthetic process"/>
    <property type="evidence" value="ECO:0007669"/>
    <property type="project" value="UniProtKB-ARBA"/>
</dbReference>
<dbReference type="InterPro" id="IPR050565">
    <property type="entry name" value="LYPA1-2/EST-like"/>
</dbReference>
<dbReference type="EMBL" id="JQGA01000003">
    <property type="protein sequence ID" value="KGO78521.1"/>
    <property type="molecule type" value="Genomic_DNA"/>
</dbReference>
<evidence type="ECO:0000256" key="3">
    <source>
        <dbReference type="ARBA" id="ARBA00014923"/>
    </source>
</evidence>
<evidence type="ECO:0000256" key="7">
    <source>
        <dbReference type="ARBA" id="ARBA00029392"/>
    </source>
</evidence>
<dbReference type="SUPFAM" id="SSF53474">
    <property type="entry name" value="alpha/beta-Hydrolases"/>
    <property type="match status" value="1"/>
</dbReference>
<comment type="function">
    <text evidence="7">Hydrolyzes fatty acids from S-acylated cysteine residues in proteins with a strong preference for palmitoylated G-alpha proteins over other acyl substrates. Mediates the deacylation of G-alpha proteins such as GPA1 in vivo, but has weak or no activity toward palmitoylated Ras proteins. Has weak lysophospholipase activity in vitro; however such activity may not exist in vivo.</text>
</comment>
<evidence type="ECO:0000256" key="9">
    <source>
        <dbReference type="ARBA" id="ARBA00047337"/>
    </source>
</evidence>
<dbReference type="HOGENOM" id="CLU_1627648_0_0_1"/>
<dbReference type="PANTHER" id="PTHR10655:SF17">
    <property type="entry name" value="LYSOPHOSPHOLIPASE-LIKE PROTEIN 1"/>
    <property type="match status" value="1"/>
</dbReference>
<protein>
    <recommendedName>
        <fullName evidence="3">Acyl-protein thioesterase 1</fullName>
        <ecNumber evidence="2">3.1.2.22</ecNumber>
    </recommendedName>
    <alternativeName>
        <fullName evidence="8">Palmitoyl-protein hydrolase</fullName>
    </alternativeName>
</protein>